<dbReference type="RefSeq" id="WP_023659716.1">
    <property type="nucleotide sequence ID" value="NZ_CM002299.1"/>
</dbReference>
<dbReference type="Proteomes" id="UP000019205">
    <property type="component" value="Chromosome"/>
</dbReference>
<dbReference type="HOGENOM" id="CLU_137395_0_0_6"/>
<keyword evidence="3" id="KW-1185">Reference proteome</keyword>
<evidence type="ECO:0000313" key="3">
    <source>
        <dbReference type="Proteomes" id="UP000019205"/>
    </source>
</evidence>
<organism evidence="2 3">
    <name type="scientific">Congregibacter litoralis KT71</name>
    <dbReference type="NCBI Taxonomy" id="314285"/>
    <lineage>
        <taxon>Bacteria</taxon>
        <taxon>Pseudomonadati</taxon>
        <taxon>Pseudomonadota</taxon>
        <taxon>Gammaproteobacteria</taxon>
        <taxon>Cellvibrionales</taxon>
        <taxon>Halieaceae</taxon>
        <taxon>Congregibacter</taxon>
    </lineage>
</organism>
<comment type="caution">
    <text evidence="2">The sequence shown here is derived from an EMBL/GenBank/DDBJ whole genome shotgun (WGS) entry which is preliminary data.</text>
</comment>
<sequence length="149" mass="16551">MVLMTLGIVALVGILAVVLLRPREKLPHANRRKQPRSTRAAHTALTSDGKAQTARGPYAAVSVKPCPNSCAIAFETANVRYLRSAAPSLPLEGCKSPDCQCSFKHHQDRRSNRVEDRRIGIGLQTELYGTMGEKNRREKPRGRRQGDRH</sequence>
<feature type="region of interest" description="Disordered" evidence="1">
    <location>
        <begin position="28"/>
        <end position="54"/>
    </location>
</feature>
<evidence type="ECO:0000313" key="2">
    <source>
        <dbReference type="EMBL" id="EAQ96347.2"/>
    </source>
</evidence>
<dbReference type="AlphaFoldDB" id="A4ACB9"/>
<dbReference type="OrthoDB" id="8527522at2"/>
<feature type="region of interest" description="Disordered" evidence="1">
    <location>
        <begin position="125"/>
        <end position="149"/>
    </location>
</feature>
<dbReference type="eggNOG" id="ENOG50333TE">
    <property type="taxonomic scope" value="Bacteria"/>
</dbReference>
<protein>
    <submittedName>
        <fullName evidence="2">Uncharacterized protein</fullName>
    </submittedName>
</protein>
<reference evidence="2 3" key="1">
    <citation type="journal article" date="2007" name="Proc. Natl. Acad. Sci. U.S.A.">
        <title>Characterization of a marine gammaproteobacterium capable of aerobic anoxygenic photosynthesis.</title>
        <authorList>
            <person name="Fuchs B.M."/>
            <person name="Spring S."/>
            <person name="Teeling H."/>
            <person name="Quast C."/>
            <person name="Wulf J."/>
            <person name="Schattenhofer M."/>
            <person name="Yan S."/>
            <person name="Ferriera S."/>
            <person name="Johnson J."/>
            <person name="Glockner F.O."/>
            <person name="Amann R."/>
        </authorList>
    </citation>
    <scope>NUCLEOTIDE SEQUENCE [LARGE SCALE GENOMIC DNA]</scope>
    <source>
        <strain evidence="2">KT71</strain>
    </source>
</reference>
<name>A4ACB9_9GAMM</name>
<reference evidence="2 3" key="2">
    <citation type="journal article" date="2009" name="PLoS ONE">
        <title>The photosynthetic apparatus and its regulation in the aerobic gammaproteobacterium Congregibacter litoralis gen. nov., sp. nov.</title>
        <authorList>
            <person name="Spring S."/>
            <person name="Lunsdorf H."/>
            <person name="Fuchs B.M."/>
            <person name="Tindall B.J."/>
        </authorList>
    </citation>
    <scope>NUCLEOTIDE SEQUENCE [LARGE SCALE GENOMIC DNA]</scope>
    <source>
        <strain evidence="2">KT71</strain>
    </source>
</reference>
<dbReference type="EMBL" id="AAOA02000001">
    <property type="protein sequence ID" value="EAQ96347.2"/>
    <property type="molecule type" value="Genomic_DNA"/>
</dbReference>
<evidence type="ECO:0000256" key="1">
    <source>
        <dbReference type="SAM" id="MobiDB-lite"/>
    </source>
</evidence>
<proteinExistence type="predicted"/>
<accession>A4ACB9</accession>
<gene>
    <name evidence="2" type="ORF">KT71_13210</name>
</gene>